<protein>
    <submittedName>
        <fullName evidence="7">Transporter substrate-binding domain-containing protein</fullName>
    </submittedName>
</protein>
<accession>A0ABT6WP84</accession>
<comment type="caution">
    <text evidence="7">The sequence shown here is derived from an EMBL/GenBank/DDBJ whole genome shotgun (WGS) entry which is preliminary data.</text>
</comment>
<keyword evidence="5" id="KW-1133">Transmembrane helix</keyword>
<dbReference type="RefSeq" id="WP_282762414.1">
    <property type="nucleotide sequence ID" value="NZ_JASCTH010000015.1"/>
</dbReference>
<dbReference type="SMART" id="SM00062">
    <property type="entry name" value="PBPb"/>
    <property type="match status" value="1"/>
</dbReference>
<keyword evidence="2" id="KW-0813">Transport</keyword>
<feature type="compositionally biased region" description="Basic and acidic residues" evidence="4">
    <location>
        <begin position="376"/>
        <end position="393"/>
    </location>
</feature>
<name>A0ABT6WP84_9ACTN</name>
<evidence type="ECO:0000256" key="5">
    <source>
        <dbReference type="SAM" id="Phobius"/>
    </source>
</evidence>
<evidence type="ECO:0000259" key="6">
    <source>
        <dbReference type="SMART" id="SM00062"/>
    </source>
</evidence>
<organism evidence="7 8">
    <name type="scientific">Actinoplanes sandaracinus</name>
    <dbReference type="NCBI Taxonomy" id="3045177"/>
    <lineage>
        <taxon>Bacteria</taxon>
        <taxon>Bacillati</taxon>
        <taxon>Actinomycetota</taxon>
        <taxon>Actinomycetes</taxon>
        <taxon>Micromonosporales</taxon>
        <taxon>Micromonosporaceae</taxon>
        <taxon>Actinoplanes</taxon>
    </lineage>
</organism>
<evidence type="ECO:0000313" key="8">
    <source>
        <dbReference type="Proteomes" id="UP001241758"/>
    </source>
</evidence>
<evidence type="ECO:0000256" key="3">
    <source>
        <dbReference type="ARBA" id="ARBA00022729"/>
    </source>
</evidence>
<feature type="transmembrane region" description="Helical" evidence="5">
    <location>
        <begin position="90"/>
        <end position="110"/>
    </location>
</feature>
<reference evidence="7 8" key="1">
    <citation type="submission" date="2023-05" db="EMBL/GenBank/DDBJ databases">
        <title>Actinoplanes sp. NEAU-A12 genome sequencing.</title>
        <authorList>
            <person name="Wang Z.-S."/>
        </authorList>
    </citation>
    <scope>NUCLEOTIDE SEQUENCE [LARGE SCALE GENOMIC DNA]</scope>
    <source>
        <strain evidence="7 8">NEAU-A12</strain>
    </source>
</reference>
<proteinExistence type="inferred from homology"/>
<evidence type="ECO:0000313" key="7">
    <source>
        <dbReference type="EMBL" id="MDI6101523.1"/>
    </source>
</evidence>
<dbReference type="PANTHER" id="PTHR30085:SF6">
    <property type="entry name" value="ABC TRANSPORTER GLUTAMINE-BINDING PROTEIN GLNH"/>
    <property type="match status" value="1"/>
</dbReference>
<keyword evidence="3" id="KW-0732">Signal</keyword>
<dbReference type="PANTHER" id="PTHR30085">
    <property type="entry name" value="AMINO ACID ABC TRANSPORTER PERMEASE"/>
    <property type="match status" value="1"/>
</dbReference>
<dbReference type="Pfam" id="PF00497">
    <property type="entry name" value="SBP_bac_3"/>
    <property type="match status" value="1"/>
</dbReference>
<keyword evidence="8" id="KW-1185">Reference proteome</keyword>
<feature type="region of interest" description="Disordered" evidence="4">
    <location>
        <begin position="355"/>
        <end position="393"/>
    </location>
</feature>
<evidence type="ECO:0000256" key="1">
    <source>
        <dbReference type="ARBA" id="ARBA00010333"/>
    </source>
</evidence>
<dbReference type="Gene3D" id="3.40.190.10">
    <property type="entry name" value="Periplasmic binding protein-like II"/>
    <property type="match status" value="2"/>
</dbReference>
<dbReference type="EMBL" id="JASCTH010000015">
    <property type="protein sequence ID" value="MDI6101523.1"/>
    <property type="molecule type" value="Genomic_DNA"/>
</dbReference>
<keyword evidence="5" id="KW-0812">Transmembrane</keyword>
<gene>
    <name evidence="7" type="ORF">QLQ12_23165</name>
</gene>
<sequence length="393" mass="44051">MGDTTNGGEPAEKPPPPPAPWRLPRQLAPELIRLLLRTPPPPPEPGRPEPTAEEIASANITQQEVIEEVISEVEREIVGDREYRFKVWRLAGLGLLIVLTIAVTLGRLLVGGPPSVAELRAQAKVDTWTTLNIGVKDDQYGTAYRHPSGIWSGFDIEIAYMIAEDLGFRRDDVRFFGLESEDRARMQATDAEGKRVPVQLVIASYSITKERKADGVKFSQPYLYTEQSVITLKGHQPVVALKDLKDKRVCTLSTSTSQTALDEAEAVVTQKNRVRECFEALDKGEVEAVSTDAAILAGWKHEFPAKYEHWDLGLESNERWGVNVGDNPALETLVNLTLYRSWADPEDDRWETAYEDNLQIETDPEKKTPIAVGEQPRVERPEVRRLPWEDPLG</sequence>
<feature type="domain" description="Solute-binding protein family 3/N-terminal" evidence="6">
    <location>
        <begin position="130"/>
        <end position="361"/>
    </location>
</feature>
<evidence type="ECO:0000256" key="4">
    <source>
        <dbReference type="SAM" id="MobiDB-lite"/>
    </source>
</evidence>
<feature type="region of interest" description="Disordered" evidence="4">
    <location>
        <begin position="1"/>
        <end position="23"/>
    </location>
</feature>
<dbReference type="InterPro" id="IPR001638">
    <property type="entry name" value="Solute-binding_3/MltF_N"/>
</dbReference>
<dbReference type="Proteomes" id="UP001241758">
    <property type="component" value="Unassembled WGS sequence"/>
</dbReference>
<keyword evidence="5" id="KW-0472">Membrane</keyword>
<dbReference type="SUPFAM" id="SSF53850">
    <property type="entry name" value="Periplasmic binding protein-like II"/>
    <property type="match status" value="1"/>
</dbReference>
<evidence type="ECO:0000256" key="2">
    <source>
        <dbReference type="ARBA" id="ARBA00022448"/>
    </source>
</evidence>
<dbReference type="InterPro" id="IPR051455">
    <property type="entry name" value="Bact_solute-bind_prot3"/>
</dbReference>
<comment type="similarity">
    <text evidence="1">Belongs to the bacterial solute-binding protein 3 family.</text>
</comment>